<dbReference type="PANTHER" id="PTHR30580:SF1">
    <property type="entry name" value="COMF OPERON PROTEIN 1"/>
    <property type="match status" value="1"/>
</dbReference>
<organism evidence="6 8">
    <name type="scientific">Kurthia zopfii</name>
    <dbReference type="NCBI Taxonomy" id="1650"/>
    <lineage>
        <taxon>Bacteria</taxon>
        <taxon>Bacillati</taxon>
        <taxon>Bacillota</taxon>
        <taxon>Bacilli</taxon>
        <taxon>Bacillales</taxon>
        <taxon>Caryophanaceae</taxon>
        <taxon>Kurthia</taxon>
    </lineage>
</organism>
<dbReference type="InterPro" id="IPR027417">
    <property type="entry name" value="P-loop_NTPase"/>
</dbReference>
<dbReference type="InterPro" id="IPR011545">
    <property type="entry name" value="DEAD/DEAH_box_helicase_dom"/>
</dbReference>
<dbReference type="GO" id="GO:0006302">
    <property type="term" value="P:double-strand break repair"/>
    <property type="evidence" value="ECO:0007669"/>
    <property type="project" value="TreeGrafter"/>
</dbReference>
<dbReference type="PROSITE" id="PS51192">
    <property type="entry name" value="HELICASE_ATP_BIND_1"/>
    <property type="match status" value="1"/>
</dbReference>
<evidence type="ECO:0000256" key="1">
    <source>
        <dbReference type="ARBA" id="ARBA00022741"/>
    </source>
</evidence>
<dbReference type="RefSeq" id="WP_240605518.1">
    <property type="nucleotide sequence ID" value="NZ_BJUE01000032.1"/>
</dbReference>
<dbReference type="InterPro" id="IPR001650">
    <property type="entry name" value="Helicase_C-like"/>
</dbReference>
<keyword evidence="1" id="KW-0547">Nucleotide-binding</keyword>
<keyword evidence="9" id="KW-1185">Reference proteome</keyword>
<name>A0A8B4Q733_9BACL</name>
<evidence type="ECO:0000259" key="4">
    <source>
        <dbReference type="PROSITE" id="PS51192"/>
    </source>
</evidence>
<dbReference type="Pfam" id="PF00270">
    <property type="entry name" value="DEAD"/>
    <property type="match status" value="1"/>
</dbReference>
<accession>A0A8B4Q733</accession>
<dbReference type="GO" id="GO:0006270">
    <property type="term" value="P:DNA replication initiation"/>
    <property type="evidence" value="ECO:0007669"/>
    <property type="project" value="TreeGrafter"/>
</dbReference>
<dbReference type="GO" id="GO:0043138">
    <property type="term" value="F:3'-5' DNA helicase activity"/>
    <property type="evidence" value="ECO:0007669"/>
    <property type="project" value="TreeGrafter"/>
</dbReference>
<evidence type="ECO:0000259" key="5">
    <source>
        <dbReference type="PROSITE" id="PS51194"/>
    </source>
</evidence>
<gene>
    <name evidence="7" type="ORF">DFR61_11213</name>
    <name evidence="6" type="ORF">NCTC10597_00447</name>
</gene>
<feature type="domain" description="Helicase C-terminal" evidence="5">
    <location>
        <begin position="318"/>
        <end position="456"/>
    </location>
</feature>
<evidence type="ECO:0000256" key="2">
    <source>
        <dbReference type="ARBA" id="ARBA00022840"/>
    </source>
</evidence>
<dbReference type="GO" id="GO:0005524">
    <property type="term" value="F:ATP binding"/>
    <property type="evidence" value="ECO:0007669"/>
    <property type="project" value="UniProtKB-KW"/>
</dbReference>
<reference evidence="6 8" key="1">
    <citation type="submission" date="2018-06" db="EMBL/GenBank/DDBJ databases">
        <authorList>
            <consortium name="Pathogen Informatics"/>
            <person name="Doyle S."/>
        </authorList>
    </citation>
    <scope>NUCLEOTIDE SEQUENCE [LARGE SCALE GENOMIC DNA]</scope>
    <source>
        <strain evidence="6 8">NCTC10597</strain>
    </source>
</reference>
<evidence type="ECO:0000313" key="8">
    <source>
        <dbReference type="Proteomes" id="UP000254330"/>
    </source>
</evidence>
<evidence type="ECO:0000313" key="9">
    <source>
        <dbReference type="Proteomes" id="UP000294641"/>
    </source>
</evidence>
<reference evidence="7 9" key="2">
    <citation type="submission" date="2019-03" db="EMBL/GenBank/DDBJ databases">
        <title>Genomic Encyclopedia of Type Strains, Phase IV (KMG-IV): sequencing the most valuable type-strain genomes for metagenomic binning, comparative biology and taxonomic classification.</title>
        <authorList>
            <person name="Goeker M."/>
        </authorList>
    </citation>
    <scope>NUCLEOTIDE SEQUENCE [LARGE SCALE GENOMIC DNA]</scope>
    <source>
        <strain evidence="7 9">DSM 20580</strain>
    </source>
</reference>
<feature type="domain" description="Helicase ATP-binding" evidence="4">
    <location>
        <begin position="135"/>
        <end position="271"/>
    </location>
</feature>
<evidence type="ECO:0000313" key="7">
    <source>
        <dbReference type="EMBL" id="TDR39239.1"/>
    </source>
</evidence>
<dbReference type="Pfam" id="PF00271">
    <property type="entry name" value="Helicase_C"/>
    <property type="match status" value="1"/>
</dbReference>
<dbReference type="Gene3D" id="3.40.50.300">
    <property type="entry name" value="P-loop containing nucleotide triphosphate hydrolases"/>
    <property type="match status" value="2"/>
</dbReference>
<dbReference type="Proteomes" id="UP000294641">
    <property type="component" value="Unassembled WGS sequence"/>
</dbReference>
<dbReference type="AlphaFoldDB" id="A0A8B4Q733"/>
<dbReference type="SUPFAM" id="SSF52540">
    <property type="entry name" value="P-loop containing nucleoside triphosphate hydrolases"/>
    <property type="match status" value="1"/>
</dbReference>
<dbReference type="GO" id="GO:0006310">
    <property type="term" value="P:DNA recombination"/>
    <property type="evidence" value="ECO:0007669"/>
    <property type="project" value="TreeGrafter"/>
</dbReference>
<dbReference type="SMART" id="SM00490">
    <property type="entry name" value="HELICc"/>
    <property type="match status" value="1"/>
</dbReference>
<comment type="caution">
    <text evidence="6">The sequence shown here is derived from an EMBL/GenBank/DDBJ whole genome shotgun (WGS) entry which is preliminary data.</text>
</comment>
<dbReference type="InterPro" id="IPR014001">
    <property type="entry name" value="Helicase_ATP-bd"/>
</dbReference>
<keyword evidence="3" id="KW-0238">DNA-binding</keyword>
<evidence type="ECO:0000313" key="6">
    <source>
        <dbReference type="EMBL" id="STX08781.1"/>
    </source>
</evidence>
<sequence>MLKLQRRLLLPQKVSPHLFDHKLQAFLVGRIWIAEKMPFHPDTITYHIHAHFIEQFQGITEKNSCRRCGSQNLQKFDCSQCKGSCSYCLDCIIMGRISRCTKLLRWVGPPIHIQLKSPIMTWQGTLTPSQKMVADEAVRHEKDHLIHAVTGAGKTEILFPISEDALLKNQRICVTTPRTDVVLELSPRFQKAFEKIQVQSYYGGSEFYKEYSPLIIATTHQLLRFEAAFDVIIVDEADAFPYTFDEKLRQAVKKAKKASGRTILVTATPTKLERTRFSQRKCYSFIARRFHGKDLPVPKFDSLWQYDRQFNQGIIPRKLRNWLIKCVSENKPFLVFFPSVKLMMVALPLIQKIEHSILAVHASDPNRKESVQALRDGKVCGLLTTTILERGITIFNLQVAVVGAENRIFDHAALIQISGRVGRSKDAPSGDLIFFHDGLTRQMDFAVSEIKRLNRL</sequence>
<dbReference type="GO" id="GO:0003677">
    <property type="term" value="F:DNA binding"/>
    <property type="evidence" value="ECO:0007669"/>
    <property type="project" value="UniProtKB-KW"/>
</dbReference>
<dbReference type="PANTHER" id="PTHR30580">
    <property type="entry name" value="PRIMOSOMAL PROTEIN N"/>
    <property type="match status" value="1"/>
</dbReference>
<dbReference type="Proteomes" id="UP000254330">
    <property type="component" value="Unassembled WGS sequence"/>
</dbReference>
<dbReference type="PROSITE" id="PS51194">
    <property type="entry name" value="HELICASE_CTER"/>
    <property type="match status" value="1"/>
</dbReference>
<dbReference type="SMART" id="SM00487">
    <property type="entry name" value="DEXDc"/>
    <property type="match status" value="1"/>
</dbReference>
<dbReference type="EMBL" id="UGNP01000001">
    <property type="protein sequence ID" value="STX08781.1"/>
    <property type="molecule type" value="Genomic_DNA"/>
</dbReference>
<keyword evidence="2" id="KW-0067">ATP-binding</keyword>
<evidence type="ECO:0000256" key="3">
    <source>
        <dbReference type="ARBA" id="ARBA00023125"/>
    </source>
</evidence>
<protein>
    <submittedName>
        <fullName evidence="7">Competence protein ComFA</fullName>
    </submittedName>
    <submittedName>
        <fullName evidence="6">Primosome assembly protein PriA</fullName>
    </submittedName>
</protein>
<dbReference type="EMBL" id="SNZG01000012">
    <property type="protein sequence ID" value="TDR39239.1"/>
    <property type="molecule type" value="Genomic_DNA"/>
</dbReference>
<proteinExistence type="predicted"/>